<dbReference type="GO" id="GO:0043515">
    <property type="term" value="F:kinetochore binding"/>
    <property type="evidence" value="ECO:0007669"/>
    <property type="project" value="UniProtKB-ARBA"/>
</dbReference>
<dbReference type="AlphaFoldDB" id="A0A5D2C2G8"/>
<keyword evidence="2 8" id="KW-0493">Microtubule</keyword>
<keyword evidence="3 7" id="KW-0547">Nucleotide-binding</keyword>
<accession>A0A5D2C2G8</accession>
<dbReference type="Gene3D" id="3.40.850.10">
    <property type="entry name" value="Kinesin motor domain"/>
    <property type="match status" value="1"/>
</dbReference>
<evidence type="ECO:0000256" key="5">
    <source>
        <dbReference type="ARBA" id="ARBA00023054"/>
    </source>
</evidence>
<evidence type="ECO:0000259" key="11">
    <source>
        <dbReference type="PROSITE" id="PS50067"/>
    </source>
</evidence>
<evidence type="ECO:0000256" key="9">
    <source>
        <dbReference type="SAM" id="Coils"/>
    </source>
</evidence>
<dbReference type="Pfam" id="PF00225">
    <property type="entry name" value="Kinesin"/>
    <property type="match status" value="1"/>
</dbReference>
<protein>
    <recommendedName>
        <fullName evidence="8">Kinesin-like protein</fullName>
    </recommendedName>
</protein>
<evidence type="ECO:0000256" key="8">
    <source>
        <dbReference type="RuleBase" id="RU000394"/>
    </source>
</evidence>
<keyword evidence="5 9" id="KW-0175">Coiled coil</keyword>
<dbReference type="PROSITE" id="PS50067">
    <property type="entry name" value="KINESIN_MOTOR_2"/>
    <property type="match status" value="1"/>
</dbReference>
<dbReference type="GO" id="GO:0005524">
    <property type="term" value="F:ATP binding"/>
    <property type="evidence" value="ECO:0007669"/>
    <property type="project" value="UniProtKB-UniRule"/>
</dbReference>
<dbReference type="GO" id="GO:0042327">
    <property type="term" value="P:positive regulation of phosphorylation"/>
    <property type="evidence" value="ECO:0007669"/>
    <property type="project" value="UniProtKB-ARBA"/>
</dbReference>
<keyword evidence="6 7" id="KW-0505">Motor protein</keyword>
<dbReference type="GO" id="GO:0008608">
    <property type="term" value="P:attachment of spindle microtubules to kinetochore"/>
    <property type="evidence" value="ECO:0007669"/>
    <property type="project" value="UniProtKB-ARBA"/>
</dbReference>
<dbReference type="SMART" id="SM00129">
    <property type="entry name" value="KISc"/>
    <property type="match status" value="1"/>
</dbReference>
<dbReference type="PRINTS" id="PR00380">
    <property type="entry name" value="KINESINHEAVY"/>
</dbReference>
<dbReference type="InterPro" id="IPR001752">
    <property type="entry name" value="Kinesin_motor_dom"/>
</dbReference>
<keyword evidence="13" id="KW-1185">Reference proteome</keyword>
<dbReference type="FunFam" id="3.40.850.10:FF:000026">
    <property type="entry name" value="Centromere-associated protein E"/>
    <property type="match status" value="1"/>
</dbReference>
<dbReference type="GO" id="GO:0033044">
    <property type="term" value="P:regulation of chromosome organization"/>
    <property type="evidence" value="ECO:0007669"/>
    <property type="project" value="UniProtKB-ARBA"/>
</dbReference>
<dbReference type="CDD" id="cd01374">
    <property type="entry name" value="KISc_CENP_E"/>
    <property type="match status" value="1"/>
</dbReference>
<dbReference type="InterPro" id="IPR027417">
    <property type="entry name" value="P-loop_NTPase"/>
</dbReference>
<evidence type="ECO:0000313" key="13">
    <source>
        <dbReference type="Proteomes" id="UP000323506"/>
    </source>
</evidence>
<sequence>MAEKICVAVRVRPSISEESPSGTFWKIEDNRISLHKLHCTPISGLSYAFDHVFDESCSNSKVYELLTKDVIHAAVDGFNGTAFAYGQTSSGKTFTMNGSLNDPGIIHRAVNDVFQKIQMISDREFLIRVSYMEIYNEEINDLFAVENQKLPIHESLERGIFVVGLREEIVNNAEQVIKLLESGEVTFPTVNRHFGETNMNARSSRSHTIFRMVIESKGIDTGSGDYSSSDAIRVSVLNLVDLAGSERIAKTGAGGVRLKEGKYINKSLMVLGNVINKLSNGAKQRAHIPYRDSKLTRILQTALGENAKTSIICTVAPEEVHVEETKGTLQFASRAKRITNCAQVNEILTDAALLKRQQLEIEDLRRKLQYELEREKLEMELEEERRSHKEREQCIRDQQLKIENLSSLVSDGDRSSSQRSNYSELPDFSPVPDSFSNVADEDTWFKMNKGYIADLDSLQTTPARKVQSFPPQDITPSKHEEEVQINSRLMGEISELKQELDLSNNSLESSKQRYGNLEREFQKLKDERDSLLQTVSESSKNITFLTDQKENILKDLNCEVQRRKDLEAEIKQFSVAFASRQRSLASIHGEFKSKIEKLRAENLVGY</sequence>
<feature type="region of interest" description="Disordered" evidence="10">
    <location>
        <begin position="406"/>
        <end position="434"/>
    </location>
</feature>
<evidence type="ECO:0000256" key="7">
    <source>
        <dbReference type="PROSITE-ProRule" id="PRU00283"/>
    </source>
</evidence>
<dbReference type="SUPFAM" id="SSF52540">
    <property type="entry name" value="P-loop containing nucleoside triphosphate hydrolases"/>
    <property type="match status" value="1"/>
</dbReference>
<dbReference type="InterPro" id="IPR027640">
    <property type="entry name" value="Kinesin-like_fam"/>
</dbReference>
<proteinExistence type="inferred from homology"/>
<dbReference type="Proteomes" id="UP000323506">
    <property type="component" value="Chromosome D06"/>
</dbReference>
<comment type="similarity">
    <text evidence="1">Belongs to the TRAFAC class myosin-kinesin ATPase superfamily. Kinesin family. KIN-7 subfamily.</text>
</comment>
<dbReference type="GO" id="GO:0000278">
    <property type="term" value="P:mitotic cell cycle"/>
    <property type="evidence" value="ECO:0007669"/>
    <property type="project" value="UniProtKB-ARBA"/>
</dbReference>
<feature type="coiled-coil region" evidence="9">
    <location>
        <begin position="486"/>
        <end position="569"/>
    </location>
</feature>
<dbReference type="InterPro" id="IPR019821">
    <property type="entry name" value="Kinesin_motor_CS"/>
</dbReference>
<feature type="coiled-coil region" evidence="9">
    <location>
        <begin position="354"/>
        <end position="394"/>
    </location>
</feature>
<dbReference type="GO" id="GO:0140694">
    <property type="term" value="P:membraneless organelle assembly"/>
    <property type="evidence" value="ECO:0007669"/>
    <property type="project" value="UniProtKB-ARBA"/>
</dbReference>
<dbReference type="GO" id="GO:0000226">
    <property type="term" value="P:microtubule cytoskeleton organization"/>
    <property type="evidence" value="ECO:0007669"/>
    <property type="project" value="UniProtKB-ARBA"/>
</dbReference>
<feature type="domain" description="Kinesin motor" evidence="11">
    <location>
        <begin position="4"/>
        <end position="338"/>
    </location>
</feature>
<dbReference type="PROSITE" id="PS00411">
    <property type="entry name" value="KINESIN_MOTOR_1"/>
    <property type="match status" value="1"/>
</dbReference>
<dbReference type="EMBL" id="CM017706">
    <property type="protein sequence ID" value="TYG63469.1"/>
    <property type="molecule type" value="Genomic_DNA"/>
</dbReference>
<evidence type="ECO:0000256" key="3">
    <source>
        <dbReference type="ARBA" id="ARBA00022741"/>
    </source>
</evidence>
<evidence type="ECO:0000256" key="2">
    <source>
        <dbReference type="ARBA" id="ARBA00022701"/>
    </source>
</evidence>
<dbReference type="PANTHER" id="PTHR47968">
    <property type="entry name" value="CENTROMERE PROTEIN E"/>
    <property type="match status" value="1"/>
</dbReference>
<dbReference type="GO" id="GO:0008017">
    <property type="term" value="F:microtubule binding"/>
    <property type="evidence" value="ECO:0007669"/>
    <property type="project" value="InterPro"/>
</dbReference>
<dbReference type="GO" id="GO:0003777">
    <property type="term" value="F:microtubule motor activity"/>
    <property type="evidence" value="ECO:0007669"/>
    <property type="project" value="InterPro"/>
</dbReference>
<gene>
    <name evidence="12" type="ORF">ES288_D06G032800v1</name>
</gene>
<feature type="binding site" evidence="7">
    <location>
        <begin position="86"/>
        <end position="93"/>
    </location>
    <ligand>
        <name>ATP</name>
        <dbReference type="ChEBI" id="CHEBI:30616"/>
    </ligand>
</feature>
<evidence type="ECO:0000313" key="12">
    <source>
        <dbReference type="EMBL" id="TYG63469.1"/>
    </source>
</evidence>
<dbReference type="GO" id="GO:0007018">
    <property type="term" value="P:microtubule-based movement"/>
    <property type="evidence" value="ECO:0007669"/>
    <property type="project" value="InterPro"/>
</dbReference>
<evidence type="ECO:0000256" key="4">
    <source>
        <dbReference type="ARBA" id="ARBA00022840"/>
    </source>
</evidence>
<name>A0A5D2C2G8_GOSDA</name>
<evidence type="ECO:0000256" key="1">
    <source>
        <dbReference type="ARBA" id="ARBA00007310"/>
    </source>
</evidence>
<evidence type="ECO:0000256" key="10">
    <source>
        <dbReference type="SAM" id="MobiDB-lite"/>
    </source>
</evidence>
<keyword evidence="4 7" id="KW-0067">ATP-binding</keyword>
<dbReference type="GO" id="GO:0000779">
    <property type="term" value="C:condensed chromosome, centromeric region"/>
    <property type="evidence" value="ECO:0007669"/>
    <property type="project" value="UniProtKB-ARBA"/>
</dbReference>
<organism evidence="12 13">
    <name type="scientific">Gossypium darwinii</name>
    <name type="common">Darwin's cotton</name>
    <name type="synonym">Gossypium barbadense var. darwinii</name>
    <dbReference type="NCBI Taxonomy" id="34276"/>
    <lineage>
        <taxon>Eukaryota</taxon>
        <taxon>Viridiplantae</taxon>
        <taxon>Streptophyta</taxon>
        <taxon>Embryophyta</taxon>
        <taxon>Tracheophyta</taxon>
        <taxon>Spermatophyta</taxon>
        <taxon>Magnoliopsida</taxon>
        <taxon>eudicotyledons</taxon>
        <taxon>Gunneridae</taxon>
        <taxon>Pentapetalae</taxon>
        <taxon>rosids</taxon>
        <taxon>malvids</taxon>
        <taxon>Malvales</taxon>
        <taxon>Malvaceae</taxon>
        <taxon>Malvoideae</taxon>
        <taxon>Gossypium</taxon>
    </lineage>
</organism>
<reference evidence="12 13" key="1">
    <citation type="submission" date="2019-06" db="EMBL/GenBank/DDBJ databases">
        <title>WGS assembly of Gossypium darwinii.</title>
        <authorList>
            <person name="Chen Z.J."/>
            <person name="Sreedasyam A."/>
            <person name="Ando A."/>
            <person name="Song Q."/>
            <person name="De L."/>
            <person name="Hulse-Kemp A."/>
            <person name="Ding M."/>
            <person name="Ye W."/>
            <person name="Kirkbride R."/>
            <person name="Jenkins J."/>
            <person name="Plott C."/>
            <person name="Lovell J."/>
            <person name="Lin Y.-M."/>
            <person name="Vaughn R."/>
            <person name="Liu B."/>
            <person name="Li W."/>
            <person name="Simpson S."/>
            <person name="Scheffler B."/>
            <person name="Saski C."/>
            <person name="Grover C."/>
            <person name="Hu G."/>
            <person name="Conover J."/>
            <person name="Carlson J."/>
            <person name="Shu S."/>
            <person name="Boston L."/>
            <person name="Williams M."/>
            <person name="Peterson D."/>
            <person name="Mcgee K."/>
            <person name="Jones D."/>
            <person name="Wendel J."/>
            <person name="Stelly D."/>
            <person name="Grimwood J."/>
            <person name="Schmutz J."/>
        </authorList>
    </citation>
    <scope>NUCLEOTIDE SEQUENCE [LARGE SCALE GENOMIC DNA]</scope>
    <source>
        <strain evidence="12">1808015.09</strain>
    </source>
</reference>
<dbReference type="PANTHER" id="PTHR47968:SF36">
    <property type="entry name" value="KINESIN HEAVY CHAIN ISOFORM X1"/>
    <property type="match status" value="1"/>
</dbReference>
<dbReference type="GO" id="GO:0005874">
    <property type="term" value="C:microtubule"/>
    <property type="evidence" value="ECO:0007669"/>
    <property type="project" value="UniProtKB-KW"/>
</dbReference>
<dbReference type="InterPro" id="IPR036961">
    <property type="entry name" value="Kinesin_motor_dom_sf"/>
</dbReference>
<dbReference type="GO" id="GO:1901987">
    <property type="term" value="P:regulation of cell cycle phase transition"/>
    <property type="evidence" value="ECO:0007669"/>
    <property type="project" value="UniProtKB-ARBA"/>
</dbReference>
<evidence type="ECO:0000256" key="6">
    <source>
        <dbReference type="ARBA" id="ARBA00023175"/>
    </source>
</evidence>